<dbReference type="InterPro" id="IPR002347">
    <property type="entry name" value="SDR_fam"/>
</dbReference>
<comment type="caution">
    <text evidence="2">The sequence shown here is derived from an EMBL/GenBank/DDBJ whole genome shotgun (WGS) entry which is preliminary data.</text>
</comment>
<accession>A0A3L6NSJ8</accession>
<dbReference type="Pfam" id="PF00106">
    <property type="entry name" value="adh_short"/>
    <property type="match status" value="1"/>
</dbReference>
<gene>
    <name evidence="2" type="ORF">BFJ65_g7521</name>
</gene>
<proteinExistence type="predicted"/>
<dbReference type="Gene3D" id="2.60.120.260">
    <property type="entry name" value="Galactose-binding domain-like"/>
    <property type="match status" value="1"/>
</dbReference>
<dbReference type="InterPro" id="IPR036291">
    <property type="entry name" value="NAD(P)-bd_dom_sf"/>
</dbReference>
<reference evidence="2 3" key="1">
    <citation type="journal article" date="2018" name="Sci. Rep.">
        <title>Characterisation of pathogen-specific regions and novel effector candidates in Fusarium oxysporum f. sp. cepae.</title>
        <authorList>
            <person name="Armitage A.D."/>
            <person name="Taylor A."/>
            <person name="Sobczyk M.K."/>
            <person name="Baxter L."/>
            <person name="Greenfield B.P."/>
            <person name="Bates H.J."/>
            <person name="Wilson F."/>
            <person name="Jackson A.C."/>
            <person name="Ott S."/>
            <person name="Harrison R.J."/>
            <person name="Clarkson J.P."/>
        </authorList>
    </citation>
    <scope>NUCLEOTIDE SEQUENCE [LARGE SCALE GENOMIC DNA]</scope>
    <source>
        <strain evidence="2 3">FoC_Fus2</strain>
    </source>
</reference>
<dbReference type="EMBL" id="MRCU01000004">
    <property type="protein sequence ID" value="RKK20828.1"/>
    <property type="molecule type" value="Genomic_DNA"/>
</dbReference>
<feature type="signal peptide" evidence="1">
    <location>
        <begin position="1"/>
        <end position="18"/>
    </location>
</feature>
<dbReference type="AlphaFoldDB" id="A0A3L6NSJ8"/>
<evidence type="ECO:0000256" key="1">
    <source>
        <dbReference type="SAM" id="SignalP"/>
    </source>
</evidence>
<evidence type="ECO:0000313" key="3">
    <source>
        <dbReference type="Proteomes" id="UP000270866"/>
    </source>
</evidence>
<organism evidence="2 3">
    <name type="scientific">Fusarium oxysporum f. sp. cepae</name>
    <dbReference type="NCBI Taxonomy" id="396571"/>
    <lineage>
        <taxon>Eukaryota</taxon>
        <taxon>Fungi</taxon>
        <taxon>Dikarya</taxon>
        <taxon>Ascomycota</taxon>
        <taxon>Pezizomycotina</taxon>
        <taxon>Sordariomycetes</taxon>
        <taxon>Hypocreomycetidae</taxon>
        <taxon>Hypocreales</taxon>
        <taxon>Nectriaceae</taxon>
        <taxon>Fusarium</taxon>
        <taxon>Fusarium oxysporum species complex</taxon>
    </lineage>
</organism>
<dbReference type="Gene3D" id="3.40.50.720">
    <property type="entry name" value="NAD(P)-binding Rossmann-like Domain"/>
    <property type="match status" value="1"/>
</dbReference>
<feature type="chain" id="PRO_5018149406" evidence="1">
    <location>
        <begin position="19"/>
        <end position="485"/>
    </location>
</feature>
<dbReference type="SUPFAM" id="SSF51735">
    <property type="entry name" value="NAD(P)-binding Rossmann-fold domains"/>
    <property type="match status" value="1"/>
</dbReference>
<name>A0A3L6NSJ8_FUSOX</name>
<keyword evidence="1" id="KW-0732">Signal</keyword>
<sequence>MVKLALLSWLAVAAPVFSAPADVLSPLDTRACTTPANTLKNPGFESSALTPWAFQPTYVKLGSATVVKSGYKSDHAIQAAGTSGYNDPTSYNKLYQTFKICKASRFQLSWSMLLPKDSVKYTAPGKPGLYVEAKAPDGLWYQMGSFSFDTKTFSSTIFTPSFKGTHKVDQWANFVADFPNSQTGTWTISMECLFNSEPPRNCDDNPAGAVVILSMGSALSLLPGLPAPSSMASVRLDHPQARPIVKRLTQAALDYWQQHTEVQGNLLFVASMGGYMHSMQTPLYFANKAALVSMVKPLSGLKRALGVRNGAICPGPAHTPIFEQEYCRDRLQPGDVALELEHVAELTLKVFQESQYGDGNIVEIVMIGSKEEQSVHVREVGLEACIPTVGPLDVGTRAMAEEIEVLREDFSMLDRLVKKLMGGDEFYGLHDPQAIIAKGQELDRKYGYMYGNYYEKEARKKAAQMSAGYGNSNGGGSAGWSSYAR</sequence>
<protein>
    <submittedName>
        <fullName evidence="2">Uncharacterized protein</fullName>
    </submittedName>
</protein>
<evidence type="ECO:0000313" key="2">
    <source>
        <dbReference type="EMBL" id="RKK20828.1"/>
    </source>
</evidence>
<dbReference type="Proteomes" id="UP000270866">
    <property type="component" value="Chromosome 7"/>
</dbReference>